<protein>
    <submittedName>
        <fullName evidence="2">Uncharacterized protein</fullName>
    </submittedName>
</protein>
<dbReference type="AlphaFoldDB" id="A0A0K2T8I2"/>
<dbReference type="EMBL" id="HACA01004506">
    <property type="protein sequence ID" value="CDW21867.1"/>
    <property type="molecule type" value="Transcribed_RNA"/>
</dbReference>
<feature type="non-terminal residue" evidence="2">
    <location>
        <position position="1"/>
    </location>
</feature>
<evidence type="ECO:0000313" key="2">
    <source>
        <dbReference type="EMBL" id="CDW21867.1"/>
    </source>
</evidence>
<keyword evidence="1" id="KW-0472">Membrane</keyword>
<keyword evidence="1" id="KW-1133">Transmembrane helix</keyword>
<feature type="transmembrane region" description="Helical" evidence="1">
    <location>
        <begin position="26"/>
        <end position="53"/>
    </location>
</feature>
<reference evidence="2" key="1">
    <citation type="submission" date="2014-05" db="EMBL/GenBank/DDBJ databases">
        <authorList>
            <person name="Chronopoulou M."/>
        </authorList>
    </citation>
    <scope>NUCLEOTIDE SEQUENCE</scope>
    <source>
        <tissue evidence="2">Whole organism</tissue>
    </source>
</reference>
<organism evidence="2">
    <name type="scientific">Lepeophtheirus salmonis</name>
    <name type="common">Salmon louse</name>
    <name type="synonym">Caligus salmonis</name>
    <dbReference type="NCBI Taxonomy" id="72036"/>
    <lineage>
        <taxon>Eukaryota</taxon>
        <taxon>Metazoa</taxon>
        <taxon>Ecdysozoa</taxon>
        <taxon>Arthropoda</taxon>
        <taxon>Crustacea</taxon>
        <taxon>Multicrustacea</taxon>
        <taxon>Hexanauplia</taxon>
        <taxon>Copepoda</taxon>
        <taxon>Siphonostomatoida</taxon>
        <taxon>Caligidae</taxon>
        <taxon>Lepeophtheirus</taxon>
    </lineage>
</organism>
<sequence length="192" mass="22276">FCLPHTISSSIMILERFCFCYSLQRGVFLSTILSSLLWTTLGMMYIPCIIYWFPSSYDRPEDTSSPRRPDDPYKFGFLAPIIIICSLFVDTLAIAGLYKNKHIKHALLVPWLFFYPVIITVFVSIGIWNIISGLYPLYASAITTIIAGMHIYIWWTMYSIFHTDFRNKISRMEVHKEATMVPLANRNIILEL</sequence>
<name>A0A0K2T8I2_LEPSM</name>
<feature type="transmembrane region" description="Helical" evidence="1">
    <location>
        <begin position="73"/>
        <end position="95"/>
    </location>
</feature>
<evidence type="ECO:0000256" key="1">
    <source>
        <dbReference type="SAM" id="Phobius"/>
    </source>
</evidence>
<feature type="transmembrane region" description="Helical" evidence="1">
    <location>
        <begin position="137"/>
        <end position="161"/>
    </location>
</feature>
<keyword evidence="1" id="KW-0812">Transmembrane</keyword>
<accession>A0A0K2T8I2</accession>
<feature type="transmembrane region" description="Helical" evidence="1">
    <location>
        <begin position="107"/>
        <end position="131"/>
    </location>
</feature>
<proteinExistence type="predicted"/>